<keyword evidence="1" id="KW-0175">Coiled coil</keyword>
<dbReference type="SUPFAM" id="SSF101898">
    <property type="entry name" value="NHL repeat"/>
    <property type="match status" value="1"/>
</dbReference>
<organism evidence="2 3">
    <name type="scientific">Tegillarca granosa</name>
    <name type="common">Malaysian cockle</name>
    <name type="synonym">Anadara granosa</name>
    <dbReference type="NCBI Taxonomy" id="220873"/>
    <lineage>
        <taxon>Eukaryota</taxon>
        <taxon>Metazoa</taxon>
        <taxon>Spiralia</taxon>
        <taxon>Lophotrochozoa</taxon>
        <taxon>Mollusca</taxon>
        <taxon>Bivalvia</taxon>
        <taxon>Autobranchia</taxon>
        <taxon>Pteriomorphia</taxon>
        <taxon>Arcoida</taxon>
        <taxon>Arcoidea</taxon>
        <taxon>Arcidae</taxon>
        <taxon>Tegillarca</taxon>
    </lineage>
</organism>
<dbReference type="InterPro" id="IPR011042">
    <property type="entry name" value="6-blade_b-propeller_TolB-like"/>
</dbReference>
<accession>A0ABQ9F0T6</accession>
<dbReference type="Gene3D" id="2.120.10.30">
    <property type="entry name" value="TolB, C-terminal domain"/>
    <property type="match status" value="1"/>
</dbReference>
<comment type="caution">
    <text evidence="2">The sequence shown here is derived from an EMBL/GenBank/DDBJ whole genome shotgun (WGS) entry which is preliminary data.</text>
</comment>
<protein>
    <submittedName>
        <fullName evidence="2">Uncharacterized protein</fullName>
    </submittedName>
</protein>
<feature type="coiled-coil region" evidence="1">
    <location>
        <begin position="11"/>
        <end position="74"/>
    </location>
</feature>
<proteinExistence type="predicted"/>
<reference evidence="2 3" key="1">
    <citation type="submission" date="2022-12" db="EMBL/GenBank/DDBJ databases">
        <title>Chromosome-level genome of Tegillarca granosa.</title>
        <authorList>
            <person name="Kim J."/>
        </authorList>
    </citation>
    <scope>NUCLEOTIDE SEQUENCE [LARGE SCALE GENOMIC DNA]</scope>
    <source>
        <strain evidence="2">Teg-2019</strain>
        <tissue evidence="2">Adductor muscle</tissue>
    </source>
</reference>
<evidence type="ECO:0000313" key="3">
    <source>
        <dbReference type="Proteomes" id="UP001217089"/>
    </source>
</evidence>
<evidence type="ECO:0000256" key="1">
    <source>
        <dbReference type="SAM" id="Coils"/>
    </source>
</evidence>
<evidence type="ECO:0000313" key="2">
    <source>
        <dbReference type="EMBL" id="KAJ8311002.1"/>
    </source>
</evidence>
<dbReference type="EMBL" id="JARBDR010000613">
    <property type="protein sequence ID" value="KAJ8311002.1"/>
    <property type="molecule type" value="Genomic_DNA"/>
</dbReference>
<dbReference type="Proteomes" id="UP001217089">
    <property type="component" value="Unassembled WGS sequence"/>
</dbReference>
<name>A0ABQ9F0T6_TEGGR</name>
<keyword evidence="3" id="KW-1185">Reference proteome</keyword>
<sequence length="288" mass="33242">MQFSESIAKLIKEIKARNKQLKIRLEKTESEYIQQLENKDKEYKEAMTELELRLKEEMSDFNQLIKKYESKQRQRNIEMVQFVTDIMQRLDKCIQGEQPDEVTPPKLISRDVDDQELKDLFGHIDMKTVIDVKIISSFSTNKSRVVTTVNDQAWLWTYGVSLVTSDGKIVQNIRTDFKVFDDAVTTSGDLLMTERKGNKVKKITDDIRIEEIYTAGDNYETRGITVTNTGNVLVVLSRLEKSRIVEITTSGQQIRTIQHDAVINKQLFDQPRLICTNINGDIIVTDDA</sequence>
<gene>
    <name evidence="2" type="ORF">KUTeg_011447</name>
</gene>